<feature type="transmembrane region" description="Helical" evidence="1">
    <location>
        <begin position="12"/>
        <end position="32"/>
    </location>
</feature>
<keyword evidence="3" id="KW-1185">Reference proteome</keyword>
<dbReference type="AlphaFoldDB" id="A0AAD4XC06"/>
<proteinExistence type="predicted"/>
<organism evidence="2 3">
    <name type="scientific">Papaver atlanticum</name>
    <dbReference type="NCBI Taxonomy" id="357466"/>
    <lineage>
        <taxon>Eukaryota</taxon>
        <taxon>Viridiplantae</taxon>
        <taxon>Streptophyta</taxon>
        <taxon>Embryophyta</taxon>
        <taxon>Tracheophyta</taxon>
        <taxon>Spermatophyta</taxon>
        <taxon>Magnoliopsida</taxon>
        <taxon>Ranunculales</taxon>
        <taxon>Papaveraceae</taxon>
        <taxon>Papaveroideae</taxon>
        <taxon>Papaver</taxon>
    </lineage>
</organism>
<keyword evidence="1" id="KW-0472">Membrane</keyword>
<comment type="caution">
    <text evidence="2">The sequence shown here is derived from an EMBL/GenBank/DDBJ whole genome shotgun (WGS) entry which is preliminary data.</text>
</comment>
<protein>
    <submittedName>
        <fullName evidence="2">Uncharacterized protein</fullName>
    </submittedName>
</protein>
<evidence type="ECO:0000313" key="3">
    <source>
        <dbReference type="Proteomes" id="UP001202328"/>
    </source>
</evidence>
<reference evidence="2" key="1">
    <citation type="submission" date="2022-04" db="EMBL/GenBank/DDBJ databases">
        <title>A functionally conserved STORR gene fusion in Papaver species that diverged 16.8 million years ago.</title>
        <authorList>
            <person name="Catania T."/>
        </authorList>
    </citation>
    <scope>NUCLEOTIDE SEQUENCE</scope>
    <source>
        <strain evidence="2">S-188037</strain>
    </source>
</reference>
<gene>
    <name evidence="2" type="ORF">MKW98_025694</name>
</gene>
<dbReference type="Proteomes" id="UP001202328">
    <property type="component" value="Unassembled WGS sequence"/>
</dbReference>
<keyword evidence="1" id="KW-1133">Transmembrane helix</keyword>
<evidence type="ECO:0000313" key="2">
    <source>
        <dbReference type="EMBL" id="KAI3895903.1"/>
    </source>
</evidence>
<dbReference type="EMBL" id="JAJJMB010011896">
    <property type="protein sequence ID" value="KAI3895903.1"/>
    <property type="molecule type" value="Genomic_DNA"/>
</dbReference>
<sequence length="70" mass="8343">MVIGEEDGPQLILVTKFHGFIFFFDGVLRLWLERKIFLESILQHYVEDFGFYNDEILEFLIDICLEQSLV</sequence>
<accession>A0AAD4XC06</accession>
<name>A0AAD4XC06_9MAGN</name>
<evidence type="ECO:0000256" key="1">
    <source>
        <dbReference type="SAM" id="Phobius"/>
    </source>
</evidence>
<keyword evidence="1" id="KW-0812">Transmembrane</keyword>